<feature type="transmembrane region" description="Helical" evidence="7">
    <location>
        <begin position="359"/>
        <end position="378"/>
    </location>
</feature>
<dbReference type="Pfam" id="PF00860">
    <property type="entry name" value="Xan_ur_permease"/>
    <property type="match status" value="1"/>
</dbReference>
<feature type="transmembrane region" description="Helical" evidence="7">
    <location>
        <begin position="390"/>
        <end position="414"/>
    </location>
</feature>
<dbReference type="AlphaFoldDB" id="A0A810PZD3"/>
<dbReference type="RefSeq" id="WP_213542173.1">
    <property type="nucleotide sequence ID" value="NZ_AP023418.1"/>
</dbReference>
<evidence type="ECO:0000256" key="7">
    <source>
        <dbReference type="SAM" id="Phobius"/>
    </source>
</evidence>
<evidence type="ECO:0000256" key="3">
    <source>
        <dbReference type="ARBA" id="ARBA00022448"/>
    </source>
</evidence>
<organism evidence="8 9">
    <name type="scientific">Vescimonas coprocola</name>
    <dbReference type="NCBI Taxonomy" id="2714355"/>
    <lineage>
        <taxon>Bacteria</taxon>
        <taxon>Bacillati</taxon>
        <taxon>Bacillota</taxon>
        <taxon>Clostridia</taxon>
        <taxon>Eubacteriales</taxon>
        <taxon>Oscillospiraceae</taxon>
        <taxon>Vescimonas</taxon>
    </lineage>
</organism>
<evidence type="ECO:0000256" key="6">
    <source>
        <dbReference type="ARBA" id="ARBA00023136"/>
    </source>
</evidence>
<dbReference type="GO" id="GO:0005886">
    <property type="term" value="C:plasma membrane"/>
    <property type="evidence" value="ECO:0007669"/>
    <property type="project" value="TreeGrafter"/>
</dbReference>
<evidence type="ECO:0000256" key="4">
    <source>
        <dbReference type="ARBA" id="ARBA00022692"/>
    </source>
</evidence>
<keyword evidence="3" id="KW-0813">Transport</keyword>
<feature type="transmembrane region" description="Helical" evidence="7">
    <location>
        <begin position="297"/>
        <end position="319"/>
    </location>
</feature>
<dbReference type="PANTHER" id="PTHR43337:SF1">
    <property type="entry name" value="XANTHINE_URACIL PERMEASE C887.17-RELATED"/>
    <property type="match status" value="1"/>
</dbReference>
<evidence type="ECO:0000313" key="8">
    <source>
        <dbReference type="EMBL" id="BCK81449.1"/>
    </source>
</evidence>
<feature type="transmembrane region" description="Helical" evidence="7">
    <location>
        <begin position="426"/>
        <end position="442"/>
    </location>
</feature>
<dbReference type="GO" id="GO:0005345">
    <property type="term" value="F:purine nucleobase transmembrane transporter activity"/>
    <property type="evidence" value="ECO:0007669"/>
    <property type="project" value="TreeGrafter"/>
</dbReference>
<protein>
    <submittedName>
        <fullName evidence="8">Permease</fullName>
    </submittedName>
</protein>
<comment type="similarity">
    <text evidence="2">Belongs to the nucleobase:cation symporter-2 (NCS2) (TC 2.A.40) family. Azg-like subfamily.</text>
</comment>
<accession>A0A810PZD3</accession>
<reference evidence="8" key="1">
    <citation type="submission" date="2020-09" db="EMBL/GenBank/DDBJ databases">
        <title>New species isolated from human feces.</title>
        <authorList>
            <person name="Kitahara M."/>
            <person name="Shigeno Y."/>
            <person name="Shime M."/>
            <person name="Matsumoto Y."/>
            <person name="Nakamura S."/>
            <person name="Motooka D."/>
            <person name="Fukuoka S."/>
            <person name="Nishikawa H."/>
            <person name="Benno Y."/>
        </authorList>
    </citation>
    <scope>NUCLEOTIDE SEQUENCE</scope>
    <source>
        <strain evidence="8">MM50</strain>
    </source>
</reference>
<evidence type="ECO:0000256" key="2">
    <source>
        <dbReference type="ARBA" id="ARBA00005697"/>
    </source>
</evidence>
<keyword evidence="4 7" id="KW-0812">Transmembrane</keyword>
<evidence type="ECO:0000256" key="1">
    <source>
        <dbReference type="ARBA" id="ARBA00004127"/>
    </source>
</evidence>
<feature type="transmembrane region" description="Helical" evidence="7">
    <location>
        <begin position="255"/>
        <end position="277"/>
    </location>
</feature>
<feature type="transmembrane region" description="Helical" evidence="7">
    <location>
        <begin position="20"/>
        <end position="40"/>
    </location>
</feature>
<evidence type="ECO:0000313" key="9">
    <source>
        <dbReference type="Proteomes" id="UP000681035"/>
    </source>
</evidence>
<feature type="transmembrane region" description="Helical" evidence="7">
    <location>
        <begin position="142"/>
        <end position="159"/>
    </location>
</feature>
<sequence length="443" mass="46515">MKNDFFKLKDHGTTVRREVLAGITTFMTMAYVLAVQPSAICGFGPDPYITDINGIVISKSALLVMCALVSGIITLFMGLYANLPLALSTAMGSNFILGGLVNSGTVSFGWAMALLLCSGILFILVTVLGVRKMVVDLLPKNLKIAIPTAVGFFIAYLGFKNTGLATFSDSGLALGDFTQPAVLLALITLAVMGVLTAYKVRGAILIGIIVGTIISIPMGVSTLPAALVSLPDMSEIGNLVLCYDFKSVLADIPGALVWIFILFTSDFFATFGALIAVGAQTNMLDENGNFPQIEKPFLVDAVGTVVGSGTGCTTISTFIESTIGVEAGGRTGLTAIVSGVLFLVCIFLSPLFLMIPTAVTGVALIFVGFSMLSGFTKLDFSDFKSCFGPFAMILFGTFTGDIAAAICLGVLTDVLIKVLTGDAKKVHPVLYVLCIPLVLYFIV</sequence>
<feature type="transmembrane region" description="Helical" evidence="7">
    <location>
        <begin position="52"/>
        <end position="76"/>
    </location>
</feature>
<dbReference type="InterPro" id="IPR006043">
    <property type="entry name" value="NCS2"/>
</dbReference>
<feature type="transmembrane region" description="Helical" evidence="7">
    <location>
        <begin position="107"/>
        <end position="130"/>
    </location>
</feature>
<dbReference type="GO" id="GO:0012505">
    <property type="term" value="C:endomembrane system"/>
    <property type="evidence" value="ECO:0007669"/>
    <property type="project" value="UniProtKB-SubCell"/>
</dbReference>
<feature type="transmembrane region" description="Helical" evidence="7">
    <location>
        <begin position="205"/>
        <end position="227"/>
    </location>
</feature>
<keyword evidence="9" id="KW-1185">Reference proteome</keyword>
<feature type="transmembrane region" description="Helical" evidence="7">
    <location>
        <begin position="179"/>
        <end position="198"/>
    </location>
</feature>
<keyword evidence="6 7" id="KW-0472">Membrane</keyword>
<comment type="subcellular location">
    <subcellularLocation>
        <location evidence="1">Endomembrane system</location>
        <topology evidence="1">Multi-pass membrane protein</topology>
    </subcellularLocation>
</comment>
<keyword evidence="5 7" id="KW-1133">Transmembrane helix</keyword>
<dbReference type="InterPro" id="IPR045018">
    <property type="entry name" value="Azg-like"/>
</dbReference>
<dbReference type="PANTHER" id="PTHR43337">
    <property type="entry name" value="XANTHINE/URACIL PERMEASE C887.17-RELATED"/>
    <property type="match status" value="1"/>
</dbReference>
<proteinExistence type="inferred from homology"/>
<feature type="transmembrane region" description="Helical" evidence="7">
    <location>
        <begin position="331"/>
        <end position="352"/>
    </location>
</feature>
<dbReference type="Proteomes" id="UP000681035">
    <property type="component" value="Chromosome"/>
</dbReference>
<dbReference type="KEGG" id="vcop:MM50RIKEN_12120"/>
<name>A0A810PZD3_9FIRM</name>
<gene>
    <name evidence="8" type="ORF">MM50RIKEN_12120</name>
</gene>
<evidence type="ECO:0000256" key="5">
    <source>
        <dbReference type="ARBA" id="ARBA00022989"/>
    </source>
</evidence>
<dbReference type="EMBL" id="AP023418">
    <property type="protein sequence ID" value="BCK81449.1"/>
    <property type="molecule type" value="Genomic_DNA"/>
</dbReference>